<gene>
    <name evidence="2" type="ORF">NTEN_LOCUS9299</name>
</gene>
<evidence type="ECO:0000256" key="1">
    <source>
        <dbReference type="SAM" id="MobiDB-lite"/>
    </source>
</evidence>
<protein>
    <submittedName>
        <fullName evidence="2">Uncharacterized protein</fullName>
    </submittedName>
</protein>
<dbReference type="Proteomes" id="UP000479000">
    <property type="component" value="Unassembled WGS sequence"/>
</dbReference>
<feature type="region of interest" description="Disordered" evidence="1">
    <location>
        <begin position="19"/>
        <end position="51"/>
    </location>
</feature>
<evidence type="ECO:0000313" key="3">
    <source>
        <dbReference type="Proteomes" id="UP000479000"/>
    </source>
</evidence>
<dbReference type="EMBL" id="CADCXU010013921">
    <property type="protein sequence ID" value="CAB0003822.1"/>
    <property type="molecule type" value="Genomic_DNA"/>
</dbReference>
<proteinExistence type="predicted"/>
<sequence length="51" mass="5634">MGKLRVMIGQAAGGMKIKYSASDGDRRRGSSRLVAGRRRCGAGRRRRRSRA</sequence>
<organism evidence="2 3">
    <name type="scientific">Nesidiocoris tenuis</name>
    <dbReference type="NCBI Taxonomy" id="355587"/>
    <lineage>
        <taxon>Eukaryota</taxon>
        <taxon>Metazoa</taxon>
        <taxon>Ecdysozoa</taxon>
        <taxon>Arthropoda</taxon>
        <taxon>Hexapoda</taxon>
        <taxon>Insecta</taxon>
        <taxon>Pterygota</taxon>
        <taxon>Neoptera</taxon>
        <taxon>Paraneoptera</taxon>
        <taxon>Hemiptera</taxon>
        <taxon>Heteroptera</taxon>
        <taxon>Panheteroptera</taxon>
        <taxon>Cimicomorpha</taxon>
        <taxon>Miridae</taxon>
        <taxon>Dicyphina</taxon>
        <taxon>Nesidiocoris</taxon>
    </lineage>
</organism>
<feature type="non-terminal residue" evidence="2">
    <location>
        <position position="51"/>
    </location>
</feature>
<accession>A0A6H5GK47</accession>
<evidence type="ECO:0000313" key="2">
    <source>
        <dbReference type="EMBL" id="CAB0003822.1"/>
    </source>
</evidence>
<keyword evidence="3" id="KW-1185">Reference proteome</keyword>
<dbReference type="AlphaFoldDB" id="A0A6H5GK47"/>
<feature type="compositionally biased region" description="Basic residues" evidence="1">
    <location>
        <begin position="35"/>
        <end position="51"/>
    </location>
</feature>
<reference evidence="2 3" key="1">
    <citation type="submission" date="2020-02" db="EMBL/GenBank/DDBJ databases">
        <authorList>
            <person name="Ferguson B K."/>
        </authorList>
    </citation>
    <scope>NUCLEOTIDE SEQUENCE [LARGE SCALE GENOMIC DNA]</scope>
</reference>
<name>A0A6H5GK47_9HEMI</name>